<sequence length="151" mass="18044">MPRGKNKRVRHGEYYLINDVSRLVNLSQKRIREYEKEGFIKPLREKSTNNRLYSPFDIKQIQQINHLIHERGFTLACLRNLLVLAPCWNIFDCQDKEKCPAFQIPWRPCFEVREYKETLCNGPCERCAVYLNRDVKREKILEKVPPDDFAT</sequence>
<evidence type="ECO:0000256" key="2">
    <source>
        <dbReference type="ARBA" id="ARBA00023015"/>
    </source>
</evidence>
<protein>
    <submittedName>
        <fullName evidence="6">MerR family transcriptional regulator</fullName>
    </submittedName>
</protein>
<keyword evidence="1" id="KW-0678">Repressor</keyword>
<comment type="caution">
    <text evidence="6">The sequence shown here is derived from an EMBL/GenBank/DDBJ whole genome shotgun (WGS) entry which is preliminary data.</text>
</comment>
<dbReference type="InterPro" id="IPR000551">
    <property type="entry name" value="MerR-type_HTH_dom"/>
</dbReference>
<evidence type="ECO:0000259" key="5">
    <source>
        <dbReference type="PROSITE" id="PS50937"/>
    </source>
</evidence>
<organism evidence="6">
    <name type="scientific">Desulfobacca acetoxidans</name>
    <dbReference type="NCBI Taxonomy" id="60893"/>
    <lineage>
        <taxon>Bacteria</taxon>
        <taxon>Pseudomonadati</taxon>
        <taxon>Thermodesulfobacteriota</taxon>
        <taxon>Desulfobaccia</taxon>
        <taxon>Desulfobaccales</taxon>
        <taxon>Desulfobaccaceae</taxon>
        <taxon>Desulfobacca</taxon>
    </lineage>
</organism>
<dbReference type="AlphaFoldDB" id="A0A7C5ENL0"/>
<dbReference type="Gene3D" id="1.10.1660.10">
    <property type="match status" value="1"/>
</dbReference>
<dbReference type="SUPFAM" id="SSF46955">
    <property type="entry name" value="Putative DNA-binding domain"/>
    <property type="match status" value="1"/>
</dbReference>
<proteinExistence type="predicted"/>
<evidence type="ECO:0000313" key="6">
    <source>
        <dbReference type="EMBL" id="HGZ12757.1"/>
    </source>
</evidence>
<dbReference type="InterPro" id="IPR009061">
    <property type="entry name" value="DNA-bd_dom_put_sf"/>
</dbReference>
<dbReference type="InterPro" id="IPR047057">
    <property type="entry name" value="MerR_fam"/>
</dbReference>
<keyword evidence="3" id="KW-0238">DNA-binding</keyword>
<evidence type="ECO:0000256" key="4">
    <source>
        <dbReference type="ARBA" id="ARBA00023163"/>
    </source>
</evidence>
<evidence type="ECO:0000256" key="3">
    <source>
        <dbReference type="ARBA" id="ARBA00023125"/>
    </source>
</evidence>
<name>A0A7C5ENL0_9BACT</name>
<dbReference type="PANTHER" id="PTHR30204">
    <property type="entry name" value="REDOX-CYCLING DRUG-SENSING TRANSCRIPTIONAL ACTIVATOR SOXR"/>
    <property type="match status" value="1"/>
</dbReference>
<accession>A0A7C5ENL0</accession>
<reference evidence="6" key="1">
    <citation type="journal article" date="2020" name="mSystems">
        <title>Genome- and Community-Level Interaction Insights into Carbon Utilization and Element Cycling Functions of Hydrothermarchaeota in Hydrothermal Sediment.</title>
        <authorList>
            <person name="Zhou Z."/>
            <person name="Liu Y."/>
            <person name="Xu W."/>
            <person name="Pan J."/>
            <person name="Luo Z.H."/>
            <person name="Li M."/>
        </authorList>
    </citation>
    <scope>NUCLEOTIDE SEQUENCE [LARGE SCALE GENOMIC DNA]</scope>
    <source>
        <strain evidence="6">SpSt-853</strain>
    </source>
</reference>
<dbReference type="PANTHER" id="PTHR30204:SF69">
    <property type="entry name" value="MERR-FAMILY TRANSCRIPTIONAL REGULATOR"/>
    <property type="match status" value="1"/>
</dbReference>
<gene>
    <name evidence="6" type="ORF">ENW48_11185</name>
</gene>
<dbReference type="EMBL" id="DTKJ01000076">
    <property type="protein sequence ID" value="HGZ12757.1"/>
    <property type="molecule type" value="Genomic_DNA"/>
</dbReference>
<dbReference type="Pfam" id="PF13411">
    <property type="entry name" value="MerR_1"/>
    <property type="match status" value="1"/>
</dbReference>
<dbReference type="GO" id="GO:0003677">
    <property type="term" value="F:DNA binding"/>
    <property type="evidence" value="ECO:0007669"/>
    <property type="project" value="UniProtKB-KW"/>
</dbReference>
<feature type="domain" description="HTH merR-type" evidence="5">
    <location>
        <begin position="14"/>
        <end position="84"/>
    </location>
</feature>
<dbReference type="GO" id="GO:0003700">
    <property type="term" value="F:DNA-binding transcription factor activity"/>
    <property type="evidence" value="ECO:0007669"/>
    <property type="project" value="InterPro"/>
</dbReference>
<keyword evidence="2" id="KW-0805">Transcription regulation</keyword>
<dbReference type="PROSITE" id="PS50937">
    <property type="entry name" value="HTH_MERR_2"/>
    <property type="match status" value="1"/>
</dbReference>
<evidence type="ECO:0000256" key="1">
    <source>
        <dbReference type="ARBA" id="ARBA00022491"/>
    </source>
</evidence>
<dbReference type="SMART" id="SM00422">
    <property type="entry name" value="HTH_MERR"/>
    <property type="match status" value="1"/>
</dbReference>
<keyword evidence="4" id="KW-0804">Transcription</keyword>